<evidence type="ECO:0000313" key="3">
    <source>
        <dbReference type="Proteomes" id="UP001448614"/>
    </source>
</evidence>
<reference evidence="2 3" key="1">
    <citation type="journal article" date="2024" name="Appl. Microbiol. Biotechnol.">
        <title>Biosynthetic gene clusters with biotechnological applications in novel Antarctic isolates from Actinomycetota.</title>
        <authorList>
            <person name="Bruna P."/>
            <person name="Nunez-Montero K."/>
            <person name="Contreras M.J."/>
            <person name="Leal K."/>
            <person name="Garcia M."/>
            <person name="Abanto M."/>
            <person name="Barrientos L."/>
        </authorList>
    </citation>
    <scope>NUCLEOTIDE SEQUENCE [LARGE SCALE GENOMIC DNA]</scope>
    <source>
        <strain evidence="2 3">Se16.17</strain>
    </source>
</reference>
<keyword evidence="3" id="KW-1185">Reference proteome</keyword>
<organism evidence="2 3">
    <name type="scientific">Paenarthrobacter nicotinovorans</name>
    <name type="common">Arthrobacter nicotinovorans</name>
    <dbReference type="NCBI Taxonomy" id="29320"/>
    <lineage>
        <taxon>Bacteria</taxon>
        <taxon>Bacillati</taxon>
        <taxon>Actinomycetota</taxon>
        <taxon>Actinomycetes</taxon>
        <taxon>Micrococcales</taxon>
        <taxon>Micrococcaceae</taxon>
        <taxon>Paenarthrobacter</taxon>
    </lineage>
</organism>
<name>A0ABV0GTY9_PAENI</name>
<dbReference type="EMBL" id="JBBMFV010000004">
    <property type="protein sequence ID" value="MEO3942004.1"/>
    <property type="molecule type" value="Genomic_DNA"/>
</dbReference>
<comment type="caution">
    <text evidence="2">The sequence shown here is derived from an EMBL/GenBank/DDBJ whole genome shotgun (WGS) entry which is preliminary data.</text>
</comment>
<evidence type="ECO:0000313" key="2">
    <source>
        <dbReference type="EMBL" id="MEO3942004.1"/>
    </source>
</evidence>
<proteinExistence type="predicted"/>
<feature type="region of interest" description="Disordered" evidence="1">
    <location>
        <begin position="84"/>
        <end position="110"/>
    </location>
</feature>
<protein>
    <submittedName>
        <fullName evidence="2">Uncharacterized protein</fullName>
    </submittedName>
</protein>
<dbReference type="Proteomes" id="UP001448614">
    <property type="component" value="Unassembled WGS sequence"/>
</dbReference>
<evidence type="ECO:0000256" key="1">
    <source>
        <dbReference type="SAM" id="MobiDB-lite"/>
    </source>
</evidence>
<sequence length="110" mass="12197">MTEAGSNDCQGLSLQEQLQLKGLRKALASAGIPGEDLWLRYFSIGGMVGEYEVDAYLQSLHSLPPLQRDLLAHAANELIDELPARPRAPYTEQVPMSRPLLPGEGRQRRK</sequence>
<gene>
    <name evidence="2" type="ORF">V3C41_13065</name>
</gene>
<dbReference type="RefSeq" id="WP_238324899.1">
    <property type="nucleotide sequence ID" value="NZ_JBBMFV010000004.1"/>
</dbReference>
<accession>A0ABV0GTY9</accession>